<accession>A0ABV9QMT9</accession>
<evidence type="ECO:0000313" key="3">
    <source>
        <dbReference type="Proteomes" id="UP001595916"/>
    </source>
</evidence>
<reference evidence="3" key="1">
    <citation type="journal article" date="2019" name="Int. J. Syst. Evol. Microbiol.">
        <title>The Global Catalogue of Microorganisms (GCM) 10K type strain sequencing project: providing services to taxonomists for standard genome sequencing and annotation.</title>
        <authorList>
            <consortium name="The Broad Institute Genomics Platform"/>
            <consortium name="The Broad Institute Genome Sequencing Center for Infectious Disease"/>
            <person name="Wu L."/>
            <person name="Ma J."/>
        </authorList>
    </citation>
    <scope>NUCLEOTIDE SEQUENCE [LARGE SCALE GENOMIC DNA]</scope>
    <source>
        <strain evidence="3">CCUG 46385</strain>
    </source>
</reference>
<dbReference type="InterPro" id="IPR016772">
    <property type="entry name" value="UCP020408"/>
</dbReference>
<evidence type="ECO:0000313" key="2">
    <source>
        <dbReference type="EMBL" id="MFC4804021.1"/>
    </source>
</evidence>
<keyword evidence="3" id="KW-1185">Reference proteome</keyword>
<evidence type="ECO:0000256" key="1">
    <source>
        <dbReference type="ARBA" id="ARBA00007189"/>
    </source>
</evidence>
<sequence>MSIVLIGGHDRMHCIYSDICNKCGHRVKIFTQGDNTMEKQIGSADAMIIFTSTVSHNMVKRACKTAKKKSIPIYRSHCSSGCALENLLSEMRA</sequence>
<comment type="caution">
    <text evidence="2">The sequence shown here is derived from an EMBL/GenBank/DDBJ whole genome shotgun (WGS) entry which is preliminary data.</text>
</comment>
<protein>
    <submittedName>
        <fullName evidence="2">DUF2325 domain-containing protein</fullName>
    </submittedName>
</protein>
<proteinExistence type="inferred from homology"/>
<comment type="similarity">
    <text evidence="1">Belongs to the UPF0751 family.</text>
</comment>
<gene>
    <name evidence="2" type="ORF">ACFO4R_02895</name>
</gene>
<organism evidence="2 3">
    <name type="scientific">Filifactor villosus</name>
    <dbReference type="NCBI Taxonomy" id="29374"/>
    <lineage>
        <taxon>Bacteria</taxon>
        <taxon>Bacillati</taxon>
        <taxon>Bacillota</taxon>
        <taxon>Clostridia</taxon>
        <taxon>Peptostreptococcales</taxon>
        <taxon>Filifactoraceae</taxon>
        <taxon>Filifactor</taxon>
    </lineage>
</organism>
<name>A0ABV9QMT9_9FIRM</name>
<dbReference type="RefSeq" id="WP_379787502.1">
    <property type="nucleotide sequence ID" value="NZ_JBHSHL010000009.1"/>
</dbReference>
<dbReference type="Proteomes" id="UP001595916">
    <property type="component" value="Unassembled WGS sequence"/>
</dbReference>
<dbReference type="EMBL" id="JBHSHL010000009">
    <property type="protein sequence ID" value="MFC4804021.1"/>
    <property type="molecule type" value="Genomic_DNA"/>
</dbReference>
<dbReference type="Pfam" id="PF10087">
    <property type="entry name" value="DUF2325"/>
    <property type="match status" value="1"/>
</dbReference>